<reference evidence="22 23" key="1">
    <citation type="submission" date="2014-08" db="EMBL/GenBank/DDBJ databases">
        <title>Comparative genomics of the Paenibacillus odorifer group.</title>
        <authorList>
            <person name="den Bakker H.C."/>
            <person name="Tsai Y.-C."/>
            <person name="Martin N."/>
            <person name="Korlach J."/>
            <person name="Wiedmann M."/>
        </authorList>
    </citation>
    <scope>NUCLEOTIDE SEQUENCE [LARGE SCALE GENOMIC DNA]</scope>
    <source>
        <strain evidence="22 23">DSM 1735</strain>
    </source>
</reference>
<dbReference type="Gene3D" id="1.20.990.10">
    <property type="entry name" value="NADPH-cytochrome p450 Reductase, Chain A, domain 3"/>
    <property type="match status" value="1"/>
</dbReference>
<dbReference type="Pfam" id="PF04879">
    <property type="entry name" value="Molybdop_Fe4S4"/>
    <property type="match status" value="1"/>
</dbReference>
<keyword evidence="11" id="KW-0479">Metal-binding</keyword>
<evidence type="ECO:0000313" key="23">
    <source>
        <dbReference type="Proteomes" id="UP000029409"/>
    </source>
</evidence>
<dbReference type="GO" id="GO:0042128">
    <property type="term" value="P:nitrate assimilation"/>
    <property type="evidence" value="ECO:0007669"/>
    <property type="project" value="UniProtKB-KW"/>
</dbReference>
<dbReference type="GO" id="GO:0016651">
    <property type="term" value="F:oxidoreductase activity, acting on NAD(P)H"/>
    <property type="evidence" value="ECO:0007669"/>
    <property type="project" value="UniProtKB-ARBA"/>
</dbReference>
<dbReference type="InterPro" id="IPR029039">
    <property type="entry name" value="Flavoprotein-like_sf"/>
</dbReference>
<evidence type="ECO:0000256" key="2">
    <source>
        <dbReference type="ARBA" id="ARBA00001942"/>
    </source>
</evidence>
<evidence type="ECO:0000256" key="18">
    <source>
        <dbReference type="ARBA" id="ARBA00052219"/>
    </source>
</evidence>
<dbReference type="Gene3D" id="3.40.50.740">
    <property type="match status" value="1"/>
</dbReference>
<dbReference type="EC" id="1.8.1.2" evidence="6"/>
<evidence type="ECO:0000256" key="9">
    <source>
        <dbReference type="ARBA" id="ARBA00022630"/>
    </source>
</evidence>
<dbReference type="InterPro" id="IPR001094">
    <property type="entry name" value="Flavdoxin-like"/>
</dbReference>
<dbReference type="PANTHER" id="PTHR43105">
    <property type="entry name" value="RESPIRATORY NITRATE REDUCTASE"/>
    <property type="match status" value="1"/>
</dbReference>
<comment type="cofactor">
    <cofactor evidence="1">
        <name>FMN</name>
        <dbReference type="ChEBI" id="CHEBI:58210"/>
    </cofactor>
</comment>
<dbReference type="RefSeq" id="WP_042206797.1">
    <property type="nucleotide sequence ID" value="NZ_CP009288.1"/>
</dbReference>
<keyword evidence="8" id="KW-0500">Molybdenum</keyword>
<evidence type="ECO:0000256" key="12">
    <source>
        <dbReference type="ARBA" id="ARBA00022827"/>
    </source>
</evidence>
<evidence type="ECO:0000256" key="4">
    <source>
        <dbReference type="ARBA" id="ARBA00001974"/>
    </source>
</evidence>
<dbReference type="STRING" id="44251.PDUR_14480"/>
<dbReference type="SUPFAM" id="SSF52343">
    <property type="entry name" value="Ferredoxin reductase-like, C-terminal NADP-linked domain"/>
    <property type="match status" value="1"/>
</dbReference>
<dbReference type="eggNOG" id="COG0369">
    <property type="taxonomic scope" value="Bacteria"/>
</dbReference>
<dbReference type="KEGG" id="pdu:PDUR_14480"/>
<dbReference type="InterPro" id="IPR001433">
    <property type="entry name" value="OxRdtase_FAD/NAD-bd"/>
</dbReference>
<protein>
    <recommendedName>
        <fullName evidence="6">assimilatory sulfite reductase (NADPH)</fullName>
        <ecNumber evidence="6">1.8.1.2</ecNumber>
    </recommendedName>
</protein>
<evidence type="ECO:0000259" key="20">
    <source>
        <dbReference type="PROSITE" id="PS51384"/>
    </source>
</evidence>
<keyword evidence="16" id="KW-0411">Iron-sulfur</keyword>
<feature type="domain" description="FAD-binding FR-type" evidence="20">
    <location>
        <begin position="1039"/>
        <end position="1256"/>
    </location>
</feature>
<evidence type="ECO:0000256" key="15">
    <source>
        <dbReference type="ARBA" id="ARBA00023004"/>
    </source>
</evidence>
<keyword evidence="10" id="KW-0288">FMN</keyword>
<evidence type="ECO:0000256" key="1">
    <source>
        <dbReference type="ARBA" id="ARBA00001917"/>
    </source>
</evidence>
<dbReference type="InterPro" id="IPR006657">
    <property type="entry name" value="MoPterin_dinucl-bd_dom"/>
</dbReference>
<dbReference type="GO" id="GO:0051539">
    <property type="term" value="F:4 iron, 4 sulfur cluster binding"/>
    <property type="evidence" value="ECO:0007669"/>
    <property type="project" value="UniProtKB-KW"/>
</dbReference>
<dbReference type="InterPro" id="IPR017927">
    <property type="entry name" value="FAD-bd_FR_type"/>
</dbReference>
<keyword evidence="17" id="KW-0534">Nitrate assimilation</keyword>
<dbReference type="InterPro" id="IPR001709">
    <property type="entry name" value="Flavoprot_Pyr_Nucl_cyt_Rdtase"/>
</dbReference>
<dbReference type="PRINTS" id="PR00371">
    <property type="entry name" value="FPNCR"/>
</dbReference>
<dbReference type="InterPro" id="IPR017938">
    <property type="entry name" value="Riboflavin_synthase-like_b-brl"/>
</dbReference>
<dbReference type="Gene3D" id="2.40.40.20">
    <property type="match status" value="1"/>
</dbReference>
<evidence type="ECO:0000256" key="13">
    <source>
        <dbReference type="ARBA" id="ARBA00022857"/>
    </source>
</evidence>
<evidence type="ECO:0000256" key="10">
    <source>
        <dbReference type="ARBA" id="ARBA00022643"/>
    </source>
</evidence>
<dbReference type="InterPro" id="IPR006963">
    <property type="entry name" value="Mopterin_OxRdtase_4Fe-4S_dom"/>
</dbReference>
<evidence type="ECO:0000259" key="21">
    <source>
        <dbReference type="PROSITE" id="PS51669"/>
    </source>
</evidence>
<comment type="cofactor">
    <cofactor evidence="3">
        <name>[4Fe-4S] cluster</name>
        <dbReference type="ChEBI" id="CHEBI:49883"/>
    </cofactor>
</comment>
<dbReference type="GO" id="GO:0046872">
    <property type="term" value="F:metal ion binding"/>
    <property type="evidence" value="ECO:0007669"/>
    <property type="project" value="UniProtKB-KW"/>
</dbReference>
<dbReference type="SUPFAM" id="SSF50692">
    <property type="entry name" value="ADC-like"/>
    <property type="match status" value="1"/>
</dbReference>
<dbReference type="SMART" id="SM00926">
    <property type="entry name" value="Molybdop_Fe4S4"/>
    <property type="match status" value="1"/>
</dbReference>
<evidence type="ECO:0000256" key="8">
    <source>
        <dbReference type="ARBA" id="ARBA00022505"/>
    </source>
</evidence>
<dbReference type="PROSITE" id="PS00551">
    <property type="entry name" value="MOLYBDOPTERIN_PROK_1"/>
    <property type="match status" value="1"/>
</dbReference>
<dbReference type="InterPro" id="IPR006656">
    <property type="entry name" value="Mopterin_OxRdtase"/>
</dbReference>
<evidence type="ECO:0000256" key="6">
    <source>
        <dbReference type="ARBA" id="ARBA00012604"/>
    </source>
</evidence>
<dbReference type="PROSITE" id="PS51669">
    <property type="entry name" value="4FE4S_MOW_BIS_MGD"/>
    <property type="match status" value="1"/>
</dbReference>
<comment type="similarity">
    <text evidence="5">Belongs to the prokaryotic molybdopterin-containing oxidoreductase family. NasA/NapA/NarB subfamily.</text>
</comment>
<dbReference type="GO" id="GO:0010181">
    <property type="term" value="F:FMN binding"/>
    <property type="evidence" value="ECO:0007669"/>
    <property type="project" value="InterPro"/>
</dbReference>
<dbReference type="CDD" id="cd02754">
    <property type="entry name" value="MopB_Nitrate-R-NapA-like"/>
    <property type="match status" value="1"/>
</dbReference>
<dbReference type="PROSITE" id="PS50902">
    <property type="entry name" value="FLAVODOXIN_LIKE"/>
    <property type="match status" value="1"/>
</dbReference>
<dbReference type="Proteomes" id="UP000029409">
    <property type="component" value="Chromosome"/>
</dbReference>
<dbReference type="GO" id="GO:0016020">
    <property type="term" value="C:membrane"/>
    <property type="evidence" value="ECO:0007669"/>
    <property type="project" value="TreeGrafter"/>
</dbReference>
<dbReference type="eggNOG" id="COG0243">
    <property type="taxonomic scope" value="Bacteria"/>
</dbReference>
<dbReference type="Pfam" id="PF01568">
    <property type="entry name" value="Molydop_binding"/>
    <property type="match status" value="1"/>
</dbReference>
<evidence type="ECO:0000256" key="3">
    <source>
        <dbReference type="ARBA" id="ARBA00001966"/>
    </source>
</evidence>
<dbReference type="CDD" id="cd02791">
    <property type="entry name" value="MopB_CT_Nitrate-R-NapA-like"/>
    <property type="match status" value="1"/>
</dbReference>
<name>A0A089HPI5_PAEDU</name>
<dbReference type="Pfam" id="PF00175">
    <property type="entry name" value="NAD_binding_1"/>
    <property type="match status" value="1"/>
</dbReference>
<keyword evidence="9" id="KW-0285">Flavoprotein</keyword>
<dbReference type="Pfam" id="PF00667">
    <property type="entry name" value="FAD_binding_1"/>
    <property type="match status" value="1"/>
</dbReference>
<dbReference type="SUPFAM" id="SSF63380">
    <property type="entry name" value="Riboflavin synthase domain-like"/>
    <property type="match status" value="1"/>
</dbReference>
<feature type="domain" description="Flavodoxin-like" evidence="19">
    <location>
        <begin position="857"/>
        <end position="995"/>
    </location>
</feature>
<dbReference type="Gene3D" id="2.40.30.10">
    <property type="entry name" value="Translation factors"/>
    <property type="match status" value="1"/>
</dbReference>
<dbReference type="Gene3D" id="2.20.25.90">
    <property type="entry name" value="ADC-like domains"/>
    <property type="match status" value="1"/>
</dbReference>
<dbReference type="Pfam" id="PF00258">
    <property type="entry name" value="Flavodoxin_1"/>
    <property type="match status" value="1"/>
</dbReference>
<evidence type="ECO:0000313" key="22">
    <source>
        <dbReference type="EMBL" id="AIQ12982.1"/>
    </source>
</evidence>
<dbReference type="Gene3D" id="3.40.50.80">
    <property type="entry name" value="Nucleotide-binding domain of ferredoxin-NADP reductase (FNR) module"/>
    <property type="match status" value="1"/>
</dbReference>
<dbReference type="InterPro" id="IPR041957">
    <property type="entry name" value="CT_Nitrate-R-NapA-like"/>
</dbReference>
<evidence type="ECO:0000256" key="11">
    <source>
        <dbReference type="ARBA" id="ARBA00022723"/>
    </source>
</evidence>
<gene>
    <name evidence="22" type="ORF">PDUR_14480</name>
</gene>
<proteinExistence type="inferred from homology"/>
<dbReference type="SUPFAM" id="SSF52218">
    <property type="entry name" value="Flavoproteins"/>
    <property type="match status" value="1"/>
</dbReference>
<evidence type="ECO:0000259" key="19">
    <source>
        <dbReference type="PROSITE" id="PS50902"/>
    </source>
</evidence>
<dbReference type="InterPro" id="IPR009010">
    <property type="entry name" value="Asp_de-COase-like_dom_sf"/>
</dbReference>
<keyword evidence="12" id="KW-0274">FAD</keyword>
<keyword evidence="13" id="KW-0521">NADP</keyword>
<dbReference type="FunFam" id="3.40.50.80:FF:000001">
    <property type="entry name" value="NADPH--cytochrome P450 reductase 1"/>
    <property type="match status" value="1"/>
</dbReference>
<dbReference type="EMBL" id="CP009288">
    <property type="protein sequence ID" value="AIQ12982.1"/>
    <property type="molecule type" value="Genomic_DNA"/>
</dbReference>
<dbReference type="NCBIfam" id="NF004859">
    <property type="entry name" value="PRK06214.1"/>
    <property type="match status" value="1"/>
</dbReference>
<dbReference type="InterPro" id="IPR003097">
    <property type="entry name" value="CysJ-like_FAD-binding"/>
</dbReference>
<dbReference type="Pfam" id="PF00384">
    <property type="entry name" value="Molybdopterin"/>
    <property type="match status" value="1"/>
</dbReference>
<evidence type="ECO:0000256" key="17">
    <source>
        <dbReference type="ARBA" id="ARBA00023063"/>
    </source>
</evidence>
<evidence type="ECO:0000256" key="16">
    <source>
        <dbReference type="ARBA" id="ARBA00023014"/>
    </source>
</evidence>
<feature type="domain" description="4Fe-4S Mo/W bis-MGD-type" evidence="21">
    <location>
        <begin position="3"/>
        <end position="59"/>
    </location>
</feature>
<dbReference type="OrthoDB" id="9789468at2"/>
<comment type="catalytic activity">
    <reaction evidence="18">
        <text>hydrogen sulfide + 3 NADP(+) + 3 H2O = sulfite + 3 NADPH + 4 H(+)</text>
        <dbReference type="Rhea" id="RHEA:13801"/>
        <dbReference type="ChEBI" id="CHEBI:15377"/>
        <dbReference type="ChEBI" id="CHEBI:15378"/>
        <dbReference type="ChEBI" id="CHEBI:17359"/>
        <dbReference type="ChEBI" id="CHEBI:29919"/>
        <dbReference type="ChEBI" id="CHEBI:57783"/>
        <dbReference type="ChEBI" id="CHEBI:58349"/>
        <dbReference type="EC" id="1.8.1.2"/>
    </reaction>
</comment>
<dbReference type="PRINTS" id="PR00369">
    <property type="entry name" value="FLAVODOXIN"/>
</dbReference>
<comment type="cofactor">
    <cofactor evidence="4">
        <name>FAD</name>
        <dbReference type="ChEBI" id="CHEBI:57692"/>
    </cofactor>
</comment>
<keyword evidence="15" id="KW-0408">Iron</keyword>
<sequence length="1407" mass="155044">MTTKKVKSVCPYCGVGCGIVLEVSGNRVVKLTGDKEHPTNFGRLCTKGSTAALAITESGRMEYAYTRQIRKAQPVKVSMNEAISDTAKRLRAILDEHGPDALSFYVSGQMSLEAQYLINKLAKGFIRTNNIESNSRLCMASAGSGYKLSLGADGPPGSYQDMDTTDLFFVIGANMADCHPILFLRLMDRVKAGAKLIVVDPRRTATAEKAHLFMQIRPGTDLALLNGLLHLLVKNGHTDPAFIAEFTSGFENMPEFLEDYPPDKVAEITGIPEADIRKAAEWIGGSPNWMSCWTMGLNQSTHGTWHTNAICNLHLATGAICRPGSGPFSLTGQPNAMGGREMGYMGPGLPGQRSVLDETDRRFIEEMWKIPQGTLRTEVGTGTVSMFESMKSGDIKACWIICTNPVATVPNRKNVIAGLEAAELVITQDAFLDTETNRFADILLPGALWSEAEGVMINSERNLTLMQKAVEPPGEALPDWQIIARVACEMGYSEAFSYGSSAEVYQEIQQAWNPKTGYDIRGATYEMLHETPIQWPCAPDSASDRNPIRYLNEAGNTPTTNELDSGSTPRIIFPTASGKGVFWARPYLPPAEMPDNEYPFVLNSGRLQHQWHTLTKTGKIPTLNKLNPGPFIEIHPEDAAMLGITDQDSVEIRSRRGRAILPAVINDRVRPGNCFAPFHWNDMFGANLAINDVTNDSVDPLSFQPELKFCSVSLVKAEGRQSSETTLPDISGIQTPLPTNATAVNQKEELYLAQLNTLESLLGLQSPKNITLDNHEQAYLSGFITSLRTGDSQAASGIPVLPPSAPLESSKRYWVDGLLAGMFSRSSVPDAGTISKHEAATISEHEAATAAAGRLPVTILWASQTGNAEGAAIGCAKKLQELGYDIRLVNMNQYSVPDLAKERFVLFIASTFGAGDPPDNGESFFHSLQADNAPLLPNLRYAVLAFGDSNYDQFCGFGRNLDARLEELGAQRLIECAPCDTDFQELTDTWTNTIAGVLSESASQREQSSLTAAETAISTQAIEPGAAAQIPEQSGYNRNRPIHSRILFNRRLNKENSEKETRHYAFDLKNTGLQYEAGDALGVWPANCPDLVANMISTLKLQPSSPVTVKGHGEMPLADALLRHFEIARVAPEMLRFIRDRSQHGWLSELLKSENQTNLKEWLWGRQLIDVLQEFPVSMSAAEFTQLLKPLQPRLYSISSSPKANPEEVHITVSTLRYDYNGNSRKGVCSTFLADLAGQDTEIPIFIQKNAHFRPPANPDAPMIMVGPGTGIAPFRSFLQERRATGARGKNWLIFGEQREECDFYFRNELEAFWKEGFLHRLDTAFSRDQADKIYVQHRIIEHGAELWAWLQEGAHFYVCGDANQMAKEVDAALKAVIQQHGGMTTDAAKDYVKEMSLSKRYLRDVY</sequence>
<dbReference type="InterPro" id="IPR027467">
    <property type="entry name" value="MopterinOxRdtase_cofactor_BS"/>
</dbReference>
<evidence type="ECO:0000256" key="7">
    <source>
        <dbReference type="ARBA" id="ARBA00022485"/>
    </source>
</evidence>
<keyword evidence="23" id="KW-1185">Reference proteome</keyword>
<dbReference type="GO" id="GO:0043546">
    <property type="term" value="F:molybdopterin cofactor binding"/>
    <property type="evidence" value="ECO:0007669"/>
    <property type="project" value="InterPro"/>
</dbReference>
<dbReference type="SUPFAM" id="SSF53706">
    <property type="entry name" value="Formate dehydrogenase/DMSO reductase, domains 1-3"/>
    <property type="match status" value="1"/>
</dbReference>
<evidence type="ECO:0000256" key="14">
    <source>
        <dbReference type="ARBA" id="ARBA00023002"/>
    </source>
</evidence>
<organism evidence="22 23">
    <name type="scientific">Paenibacillus durus</name>
    <name type="common">Paenibacillus azotofixans</name>
    <dbReference type="NCBI Taxonomy" id="44251"/>
    <lineage>
        <taxon>Bacteria</taxon>
        <taxon>Bacillati</taxon>
        <taxon>Bacillota</taxon>
        <taxon>Bacilli</taxon>
        <taxon>Bacillales</taxon>
        <taxon>Paenibacillaceae</taxon>
        <taxon>Paenibacillus</taxon>
    </lineage>
</organism>
<dbReference type="InterPro" id="IPR039261">
    <property type="entry name" value="FNR_nucleotide-bd"/>
</dbReference>
<keyword evidence="14" id="KW-0560">Oxidoreductase</keyword>
<dbReference type="CDD" id="cd06199">
    <property type="entry name" value="SiR"/>
    <property type="match status" value="1"/>
</dbReference>
<dbReference type="GO" id="GO:0004783">
    <property type="term" value="F:sulfite reductase (NADPH) activity"/>
    <property type="evidence" value="ECO:0007669"/>
    <property type="project" value="UniProtKB-EC"/>
</dbReference>
<comment type="cofactor">
    <cofactor evidence="2">
        <name>Mo-bis(molybdopterin guanine dinucleotide)</name>
        <dbReference type="ChEBI" id="CHEBI:60539"/>
    </cofactor>
</comment>
<dbReference type="InterPro" id="IPR023173">
    <property type="entry name" value="NADPH_Cyt_P450_Rdtase_alpha"/>
</dbReference>
<dbReference type="Gene3D" id="3.40.228.10">
    <property type="entry name" value="Dimethylsulfoxide Reductase, domain 2"/>
    <property type="match status" value="1"/>
</dbReference>
<dbReference type="PANTHER" id="PTHR43105:SF9">
    <property type="entry name" value="NADPH-FE(3+) OXIDOREDUCTASE SUBUNIT ALPHA"/>
    <property type="match status" value="1"/>
</dbReference>
<evidence type="ECO:0000256" key="5">
    <source>
        <dbReference type="ARBA" id="ARBA00008747"/>
    </source>
</evidence>
<dbReference type="InterPro" id="IPR008254">
    <property type="entry name" value="Flavodoxin/NO_synth"/>
</dbReference>
<accession>A0A089HPI5</accession>
<dbReference type="Gene3D" id="3.40.50.360">
    <property type="match status" value="1"/>
</dbReference>
<dbReference type="PROSITE" id="PS51384">
    <property type="entry name" value="FAD_FR"/>
    <property type="match status" value="1"/>
</dbReference>
<dbReference type="InterPro" id="IPR050123">
    <property type="entry name" value="Prok_molybdopt-oxidoreductase"/>
</dbReference>
<keyword evidence="7" id="KW-0004">4Fe-4S</keyword>